<dbReference type="GO" id="GO:0060271">
    <property type="term" value="P:cilium assembly"/>
    <property type="evidence" value="ECO:0007669"/>
    <property type="project" value="TreeGrafter"/>
</dbReference>
<dbReference type="InterPro" id="IPR027912">
    <property type="entry name" value="CFAP54"/>
</dbReference>
<proteinExistence type="predicted"/>
<dbReference type="Proteomes" id="UP000583613">
    <property type="component" value="Unassembled WGS sequence"/>
</dbReference>
<dbReference type="Pfam" id="PF14858">
    <property type="entry name" value="CFAP54_N"/>
    <property type="match status" value="1"/>
</dbReference>
<evidence type="ECO:0000313" key="2">
    <source>
        <dbReference type="EMBL" id="NXF93236.1"/>
    </source>
</evidence>
<dbReference type="AlphaFoldDB" id="A0A7K8XRF7"/>
<dbReference type="OrthoDB" id="2104158at2759"/>
<evidence type="ECO:0000256" key="1">
    <source>
        <dbReference type="SAM" id="MobiDB-lite"/>
    </source>
</evidence>
<protein>
    <submittedName>
        <fullName evidence="2">CFA54 protein</fullName>
    </submittedName>
</protein>
<reference evidence="2 3" key="1">
    <citation type="submission" date="2019-09" db="EMBL/GenBank/DDBJ databases">
        <title>Bird 10,000 Genomes (B10K) Project - Family phase.</title>
        <authorList>
            <person name="Zhang G."/>
        </authorList>
    </citation>
    <scope>NUCLEOTIDE SEQUENCE [LARGE SCALE GENOMIC DNA]</scope>
    <source>
        <strain evidence="2">B10K-DU-001-04</strain>
        <tissue evidence="2">Muscle</tissue>
    </source>
</reference>
<sequence>ASFFGAVAPGNPVVDSFEAELRNVLGFLRRLGAAREPKRQQHENHRRGANALFNIWIKYKPRLPEWYYNEKLVKVGDSLAQIKEYKLAVSQCYGRYLQQFISVNLDDVMADVERFKFTFFPNGFRDKSAALTLHALQERNICIYQMVCSSDRNLQNQKSLQTCFSVLSSLQLTMQVALPQDNLCWLIHNGTIHIYTICRHLMTRGQSAKVLEYLLWASICMESSIPLLSVHYLTWRATLYAAVSQCYFDCQAGIHGEAFARRGLIKIDELKQLESISSSVPNSETKKIFREATLKMSVMIFRRAVFESRRKPITYHRPKLRVNLKEAQNLPRSCTVTKQLLAEMFDGVAAQFLAILEALSDSSRRLLQASSSLPDETEIHDVLSELFVAGLEILSEAKFCNNIQVHSYRREVRSNIFVITTGEDEVSGDAAMKFIKLAFSYEEWDVFDSALELADNFFQAQDDPIWKKAEMELKLLKLMRPLLLPRKLKHDVAVSEKSSKEAKLPHGSKKKQEVRKDSLKHGEPSHDLIVLATTVFSCVSICHENIQPDIEVIVDVIMFLWQKCKKGLQKIQWSGRDCLKSIHKYKAYQWVQILWIINEAVQKSSIADTNAVMLTEVTLCLTAILENAADS</sequence>
<comment type="caution">
    <text evidence="2">The sequence shown here is derived from an EMBL/GenBank/DDBJ whole genome shotgun (WGS) entry which is preliminary data.</text>
</comment>
<accession>A0A7K8XRF7</accession>
<organism evidence="2 3">
    <name type="scientific">Eubucco bourcierii</name>
    <name type="common">red-headed barbet</name>
    <dbReference type="NCBI Taxonomy" id="91767"/>
    <lineage>
        <taxon>Eukaryota</taxon>
        <taxon>Metazoa</taxon>
        <taxon>Chordata</taxon>
        <taxon>Craniata</taxon>
        <taxon>Vertebrata</taxon>
        <taxon>Euteleostomi</taxon>
        <taxon>Archelosauria</taxon>
        <taxon>Archosauria</taxon>
        <taxon>Dinosauria</taxon>
        <taxon>Saurischia</taxon>
        <taxon>Theropoda</taxon>
        <taxon>Coelurosauria</taxon>
        <taxon>Aves</taxon>
        <taxon>Neognathae</taxon>
        <taxon>Neoaves</taxon>
        <taxon>Telluraves</taxon>
        <taxon>Coraciimorphae</taxon>
        <taxon>Piciformes</taxon>
        <taxon>Ramphastidae</taxon>
        <taxon>Eubucco</taxon>
    </lineage>
</organism>
<feature type="non-terminal residue" evidence="2">
    <location>
        <position position="1"/>
    </location>
</feature>
<feature type="region of interest" description="Disordered" evidence="1">
    <location>
        <begin position="494"/>
        <end position="520"/>
    </location>
</feature>
<dbReference type="PANTHER" id="PTHR33487">
    <property type="entry name" value="CILIA- AND FLAGELLA-ASSOCIATED PROTEIN 54"/>
    <property type="match status" value="1"/>
</dbReference>
<feature type="non-terminal residue" evidence="2">
    <location>
        <position position="631"/>
    </location>
</feature>
<name>A0A7K8XRF7_9PICI</name>
<gene>
    <name evidence="2" type="primary">Cfap54</name>
    <name evidence="2" type="ORF">EUBBOU_R08594</name>
</gene>
<keyword evidence="3" id="KW-1185">Reference proteome</keyword>
<evidence type="ECO:0000313" key="3">
    <source>
        <dbReference type="Proteomes" id="UP000583613"/>
    </source>
</evidence>
<dbReference type="EMBL" id="VWZE01016283">
    <property type="protein sequence ID" value="NXF93236.1"/>
    <property type="molecule type" value="Genomic_DNA"/>
</dbReference>
<dbReference type="PANTHER" id="PTHR33487:SF1">
    <property type="entry name" value="CILIA- AND FLAGELLA-ASSOCIATED PROTEIN 54"/>
    <property type="match status" value="1"/>
</dbReference>